<gene>
    <name evidence="4" type="ORF">ACFYKT_20555</name>
</gene>
<name>A0ABW6K6T7_9BACI</name>
<keyword evidence="1" id="KW-0560">Oxidoreductase</keyword>
<feature type="domain" description="Gfo/Idh/MocA-like oxidoreductase N-terminal" evidence="2">
    <location>
        <begin position="2"/>
        <end position="120"/>
    </location>
</feature>
<dbReference type="InterPro" id="IPR050463">
    <property type="entry name" value="Gfo/Idh/MocA_oxidrdct_glycsds"/>
</dbReference>
<dbReference type="Pfam" id="PF22725">
    <property type="entry name" value="GFO_IDH_MocA_C3"/>
    <property type="match status" value="1"/>
</dbReference>
<dbReference type="PANTHER" id="PTHR43818">
    <property type="entry name" value="BCDNA.GH03377"/>
    <property type="match status" value="1"/>
</dbReference>
<dbReference type="RefSeq" id="WP_389223486.1">
    <property type="nucleotide sequence ID" value="NZ_JBIACJ010000018.1"/>
</dbReference>
<evidence type="ECO:0000313" key="5">
    <source>
        <dbReference type="Proteomes" id="UP001601058"/>
    </source>
</evidence>
<proteinExistence type="predicted"/>
<dbReference type="Gene3D" id="3.40.50.720">
    <property type="entry name" value="NAD(P)-binding Rossmann-like Domain"/>
    <property type="match status" value="1"/>
</dbReference>
<evidence type="ECO:0000259" key="3">
    <source>
        <dbReference type="Pfam" id="PF22725"/>
    </source>
</evidence>
<reference evidence="4 5" key="1">
    <citation type="submission" date="2024-08" db="EMBL/GenBank/DDBJ databases">
        <title>Two novel Cytobacillus novel species.</title>
        <authorList>
            <person name="Liu G."/>
        </authorList>
    </citation>
    <scope>NUCLEOTIDE SEQUENCE [LARGE SCALE GENOMIC DNA]</scope>
    <source>
        <strain evidence="4 5">FJAT-53684</strain>
    </source>
</reference>
<dbReference type="EMBL" id="JBIACJ010000018">
    <property type="protein sequence ID" value="MFE8698688.1"/>
    <property type="molecule type" value="Genomic_DNA"/>
</dbReference>
<evidence type="ECO:0000259" key="2">
    <source>
        <dbReference type="Pfam" id="PF01408"/>
    </source>
</evidence>
<evidence type="ECO:0000256" key="1">
    <source>
        <dbReference type="ARBA" id="ARBA00023002"/>
    </source>
</evidence>
<dbReference type="Gene3D" id="3.30.360.10">
    <property type="entry name" value="Dihydrodipicolinate Reductase, domain 2"/>
    <property type="match status" value="1"/>
</dbReference>
<dbReference type="PANTHER" id="PTHR43818:SF11">
    <property type="entry name" value="BCDNA.GH03377"/>
    <property type="match status" value="1"/>
</dbReference>
<dbReference type="Proteomes" id="UP001601058">
    <property type="component" value="Unassembled WGS sequence"/>
</dbReference>
<feature type="domain" description="GFO/IDH/MocA-like oxidoreductase" evidence="3">
    <location>
        <begin position="131"/>
        <end position="250"/>
    </location>
</feature>
<sequence length="314" mass="34935">MINIGIIGLGAIGQRLISQFEKHSEVKVVTVCDQLESLAKESAGALGGIPFYTDHKSLIDHPLVELVYVAVPPKFHYHIVMDILKANKHVLCEKPLANSLEEAKEMAQAAKEAGVIHAMNFPLNYGQAAAKFAELLKQQYVGKLRRLQLTMNFPEWPRVWQKNDWVGGREQGGFVLEVGVHFIQQTLKLFGEVKNIQTHLELPDNPEKCETGIIATAELADGTPILIEGLSQIAGNEYIGFTAYGSEGILSLENWNQLRGGKFGEELKGILFENITPKNLINELVKAVNGQDAELYDFEVGYKAQQVLEQLRKM</sequence>
<evidence type="ECO:0000313" key="4">
    <source>
        <dbReference type="EMBL" id="MFE8698688.1"/>
    </source>
</evidence>
<keyword evidence="5" id="KW-1185">Reference proteome</keyword>
<accession>A0ABW6K6T7</accession>
<dbReference type="InterPro" id="IPR055170">
    <property type="entry name" value="GFO_IDH_MocA-like_dom"/>
</dbReference>
<protein>
    <submittedName>
        <fullName evidence="4">Gfo/Idh/MocA family protein</fullName>
    </submittedName>
</protein>
<organism evidence="4 5">
    <name type="scientific">Cytobacillus mangrovibacter</name>
    <dbReference type="NCBI Taxonomy" id="3299024"/>
    <lineage>
        <taxon>Bacteria</taxon>
        <taxon>Bacillati</taxon>
        <taxon>Bacillota</taxon>
        <taxon>Bacilli</taxon>
        <taxon>Bacillales</taxon>
        <taxon>Bacillaceae</taxon>
        <taxon>Cytobacillus</taxon>
    </lineage>
</organism>
<dbReference type="InterPro" id="IPR000683">
    <property type="entry name" value="Gfo/Idh/MocA-like_OxRdtase_N"/>
</dbReference>
<comment type="caution">
    <text evidence="4">The sequence shown here is derived from an EMBL/GenBank/DDBJ whole genome shotgun (WGS) entry which is preliminary data.</text>
</comment>
<dbReference type="InterPro" id="IPR036291">
    <property type="entry name" value="NAD(P)-bd_dom_sf"/>
</dbReference>
<dbReference type="SUPFAM" id="SSF51735">
    <property type="entry name" value="NAD(P)-binding Rossmann-fold domains"/>
    <property type="match status" value="1"/>
</dbReference>
<dbReference type="Pfam" id="PF01408">
    <property type="entry name" value="GFO_IDH_MocA"/>
    <property type="match status" value="1"/>
</dbReference>
<dbReference type="SUPFAM" id="SSF55347">
    <property type="entry name" value="Glyceraldehyde-3-phosphate dehydrogenase-like, C-terminal domain"/>
    <property type="match status" value="1"/>
</dbReference>